<dbReference type="InterPro" id="IPR025659">
    <property type="entry name" value="Tubby-like_C"/>
</dbReference>
<comment type="similarity">
    <text evidence="1">Belongs to the LOR family.</text>
</comment>
<evidence type="ECO:0000313" key="2">
    <source>
        <dbReference type="EMBL" id="CAL5076316.1"/>
    </source>
</evidence>
<dbReference type="Pfam" id="PF04525">
    <property type="entry name" value="LOR"/>
    <property type="match status" value="1"/>
</dbReference>
<dbReference type="AlphaFoldDB" id="A0ABC9FKM3"/>
<name>A0ABC9FKM3_9POAL</name>
<dbReference type="EMBL" id="OZ075116">
    <property type="protein sequence ID" value="CAL5076316.1"/>
    <property type="molecule type" value="Genomic_DNA"/>
</dbReference>
<dbReference type="Proteomes" id="UP001497457">
    <property type="component" value="Chromosome 6rd"/>
</dbReference>
<sequence length="237" mass="26326">MGATCSRDHPPALPSSAPAPVAVVSPQFCAPRTVPLTVTKMPTMTFNGGDFTVTDDDDDDDGAAVLRVEGVWFSAGSCRVLHDAAGRPILTMERERKLFSMHRTWKVFRGDSTSSRDLLFTVKKTSIFQLKTSVGAFLAENTSEEACDFMIEGSYCFDFEGSCAFYHGNSNTMIAQMKREFSMLNVLLGKDTYSVTVFPNVDYVFITALVVILDDIDRNPLLHRRSYRSARTGHSHR</sequence>
<organism evidence="2 3">
    <name type="scientific">Urochloa decumbens</name>
    <dbReference type="NCBI Taxonomy" id="240449"/>
    <lineage>
        <taxon>Eukaryota</taxon>
        <taxon>Viridiplantae</taxon>
        <taxon>Streptophyta</taxon>
        <taxon>Embryophyta</taxon>
        <taxon>Tracheophyta</taxon>
        <taxon>Spermatophyta</taxon>
        <taxon>Magnoliopsida</taxon>
        <taxon>Liliopsida</taxon>
        <taxon>Poales</taxon>
        <taxon>Poaceae</taxon>
        <taxon>PACMAD clade</taxon>
        <taxon>Panicoideae</taxon>
        <taxon>Panicodae</taxon>
        <taxon>Paniceae</taxon>
        <taxon>Melinidinae</taxon>
        <taxon>Urochloa</taxon>
    </lineage>
</organism>
<dbReference type="PANTHER" id="PTHR31087:SF169">
    <property type="entry name" value="PROTEIN LURP-ONE-RELATED 15"/>
    <property type="match status" value="1"/>
</dbReference>
<gene>
    <name evidence="2" type="ORF">URODEC1_LOCUS106100</name>
</gene>
<accession>A0ABC9FKM3</accession>
<dbReference type="InterPro" id="IPR007612">
    <property type="entry name" value="LOR"/>
</dbReference>
<reference evidence="3" key="1">
    <citation type="submission" date="2024-06" db="EMBL/GenBank/DDBJ databases">
        <authorList>
            <person name="Ryan C."/>
        </authorList>
    </citation>
    <scope>NUCLEOTIDE SEQUENCE [LARGE SCALE GENOMIC DNA]</scope>
</reference>
<dbReference type="PANTHER" id="PTHR31087">
    <property type="match status" value="1"/>
</dbReference>
<proteinExistence type="inferred from homology"/>
<evidence type="ECO:0000256" key="1">
    <source>
        <dbReference type="ARBA" id="ARBA00005437"/>
    </source>
</evidence>
<dbReference type="Gene3D" id="2.40.160.200">
    <property type="entry name" value="LURP1-related"/>
    <property type="match status" value="1"/>
</dbReference>
<protein>
    <submittedName>
        <fullName evidence="2">Uncharacterized protein</fullName>
    </submittedName>
</protein>
<evidence type="ECO:0000313" key="3">
    <source>
        <dbReference type="Proteomes" id="UP001497457"/>
    </source>
</evidence>
<keyword evidence="3" id="KW-1185">Reference proteome</keyword>
<dbReference type="InterPro" id="IPR038595">
    <property type="entry name" value="LOR_sf"/>
</dbReference>
<reference evidence="2 3" key="2">
    <citation type="submission" date="2024-10" db="EMBL/GenBank/DDBJ databases">
        <authorList>
            <person name="Ryan C."/>
        </authorList>
    </citation>
    <scope>NUCLEOTIDE SEQUENCE [LARGE SCALE GENOMIC DNA]</scope>
</reference>
<dbReference type="SUPFAM" id="SSF54518">
    <property type="entry name" value="Tubby C-terminal domain-like"/>
    <property type="match status" value="1"/>
</dbReference>